<accession>A0ABU5YF78</accession>
<dbReference type="RefSeq" id="WP_224860439.1">
    <property type="nucleotide sequence ID" value="NZ_JAYJJS010000034.1"/>
</dbReference>
<gene>
    <name evidence="1" type="ORF">KV112_02100</name>
</gene>
<reference evidence="1 2" key="1">
    <citation type="submission" date="2023-12" db="EMBL/GenBank/DDBJ databases">
        <title>Description of new species of Mycobacterium terrae complex isolated from sewage at the Sao Paulo Zoological Park Foundation in Brazil.</title>
        <authorList>
            <person name="Romagnoli C.L."/>
            <person name="Conceicao E.C."/>
            <person name="Machado E."/>
            <person name="Barreto L.B.P.F."/>
            <person name="Sharma A."/>
            <person name="Silva N.M."/>
            <person name="Marques L.E."/>
            <person name="Juliana M.A."/>
            <person name="Lourenco M.C.S."/>
            <person name="Digiampietri L.A."/>
            <person name="Suffys P.N."/>
            <person name="Viana-Niero C."/>
        </authorList>
    </citation>
    <scope>NUCLEOTIDE SEQUENCE [LARGE SCALE GENOMIC DNA]</scope>
    <source>
        <strain evidence="1 2">MYC123</strain>
    </source>
</reference>
<sequence>MSTANAAGSENGIAPGFGGGPYETCDGAVCLVMGPENLSDWQYGGVRPWITDWKGDQVYNVQYTSDDGTVTDAGSYNIKIDDFWSTLLTSSTYQYGDFVPNAEASNGLDLGWFDDLSGVTVQKLSYFDGAFTSLTMDNVGPHDATYWVFSTPDFTNTVVTVDGVSADYIQVGDSSPMFLWNSLFHSGLTEAAVPNYVLPADPFAGIDFDPSQYLDGAVSLF</sequence>
<name>A0ABU5YF78_9MYCO</name>
<proteinExistence type="predicted"/>
<evidence type="ECO:0000313" key="2">
    <source>
        <dbReference type="Proteomes" id="UP001299046"/>
    </source>
</evidence>
<dbReference type="Proteomes" id="UP001299046">
    <property type="component" value="Unassembled WGS sequence"/>
</dbReference>
<comment type="caution">
    <text evidence="1">The sequence shown here is derived from an EMBL/GenBank/DDBJ whole genome shotgun (WGS) entry which is preliminary data.</text>
</comment>
<keyword evidence="2" id="KW-1185">Reference proteome</keyword>
<organism evidence="1 2">
    <name type="scientific">[Mycobacterium] zoologicum</name>
    <dbReference type="NCBI Taxonomy" id="2872311"/>
    <lineage>
        <taxon>Bacteria</taxon>
        <taxon>Bacillati</taxon>
        <taxon>Actinomycetota</taxon>
        <taxon>Actinomycetes</taxon>
        <taxon>Mycobacteriales</taxon>
        <taxon>Mycobacteriaceae</taxon>
        <taxon>Mycolicibacter</taxon>
    </lineage>
</organism>
<protein>
    <submittedName>
        <fullName evidence="1">Uncharacterized protein</fullName>
    </submittedName>
</protein>
<dbReference type="EMBL" id="JAYJJT010000002">
    <property type="protein sequence ID" value="MEB3048536.1"/>
    <property type="molecule type" value="Genomic_DNA"/>
</dbReference>
<evidence type="ECO:0000313" key="1">
    <source>
        <dbReference type="EMBL" id="MEB3048536.1"/>
    </source>
</evidence>